<sequence>MTLLPPNASPLERGFEVATGRISELPAPLRDLWNPWTCPLSALPFLAWALSIDTWSSDWPEGVKRARVAAAIEIQRHKGTASSVRAVVKAFGGSLAIREWWEMQPAGDPHTFAIVLSLGSIVAAEKSAAYTDAVIAEIRRTKPVRSHFTFTQAVAASGGMQAVAAVRPATLARLSLAAA</sequence>
<organism evidence="1 2">
    <name type="scientific">Sphingomonas abaci</name>
    <dbReference type="NCBI Taxonomy" id="237611"/>
    <lineage>
        <taxon>Bacteria</taxon>
        <taxon>Pseudomonadati</taxon>
        <taxon>Pseudomonadota</taxon>
        <taxon>Alphaproteobacteria</taxon>
        <taxon>Sphingomonadales</taxon>
        <taxon>Sphingomonadaceae</taxon>
        <taxon>Sphingomonas</taxon>
    </lineage>
</organism>
<keyword evidence="2" id="KW-1185">Reference proteome</keyword>
<protein>
    <submittedName>
        <fullName evidence="1">Phage tail P2-like protein</fullName>
    </submittedName>
</protein>
<evidence type="ECO:0000313" key="1">
    <source>
        <dbReference type="EMBL" id="MBB4618006.1"/>
    </source>
</evidence>
<accession>A0A7W7AJ49</accession>
<dbReference type="NCBIfam" id="TIGR01634">
    <property type="entry name" value="tail_P2_I"/>
    <property type="match status" value="1"/>
</dbReference>
<name>A0A7W7AJ49_9SPHN</name>
<dbReference type="InterPro" id="IPR006521">
    <property type="entry name" value="Tail_protein_I"/>
</dbReference>
<reference evidence="1 2" key="1">
    <citation type="submission" date="2020-08" db="EMBL/GenBank/DDBJ databases">
        <title>Genomic Encyclopedia of Type Strains, Phase IV (KMG-IV): sequencing the most valuable type-strain genomes for metagenomic binning, comparative biology and taxonomic classification.</title>
        <authorList>
            <person name="Goeker M."/>
        </authorList>
    </citation>
    <scope>NUCLEOTIDE SEQUENCE [LARGE SCALE GENOMIC DNA]</scope>
    <source>
        <strain evidence="1 2">DSM 15867</strain>
    </source>
</reference>
<dbReference type="EMBL" id="JACHNY010000004">
    <property type="protein sequence ID" value="MBB4618006.1"/>
    <property type="molecule type" value="Genomic_DNA"/>
</dbReference>
<gene>
    <name evidence="1" type="ORF">GGQ96_002142</name>
</gene>
<evidence type="ECO:0000313" key="2">
    <source>
        <dbReference type="Proteomes" id="UP000574769"/>
    </source>
</evidence>
<dbReference type="Proteomes" id="UP000574769">
    <property type="component" value="Unassembled WGS sequence"/>
</dbReference>
<dbReference type="AlphaFoldDB" id="A0A7W7AJ49"/>
<dbReference type="Pfam" id="PF09684">
    <property type="entry name" value="Tail_P2_I"/>
    <property type="match status" value="1"/>
</dbReference>
<proteinExistence type="predicted"/>
<dbReference type="RefSeq" id="WP_184114412.1">
    <property type="nucleotide sequence ID" value="NZ_JACHNY010000004.1"/>
</dbReference>
<comment type="caution">
    <text evidence="1">The sequence shown here is derived from an EMBL/GenBank/DDBJ whole genome shotgun (WGS) entry which is preliminary data.</text>
</comment>